<dbReference type="AlphaFoldDB" id="A0A811L5Z0"/>
<keyword evidence="2" id="KW-0472">Membrane</keyword>
<evidence type="ECO:0000256" key="3">
    <source>
        <dbReference type="SAM" id="SignalP"/>
    </source>
</evidence>
<feature type="signal peptide" evidence="3">
    <location>
        <begin position="1"/>
        <end position="21"/>
    </location>
</feature>
<dbReference type="Proteomes" id="UP000614601">
    <property type="component" value="Unassembled WGS sequence"/>
</dbReference>
<comment type="caution">
    <text evidence="4">The sequence shown here is derived from an EMBL/GenBank/DDBJ whole genome shotgun (WGS) entry which is preliminary data.</text>
</comment>
<proteinExistence type="predicted"/>
<keyword evidence="5" id="KW-1185">Reference proteome</keyword>
<keyword evidence="2" id="KW-1133">Transmembrane helix</keyword>
<dbReference type="Proteomes" id="UP000783686">
    <property type="component" value="Unassembled WGS sequence"/>
</dbReference>
<dbReference type="EMBL" id="CAJFCW020000005">
    <property type="protein sequence ID" value="CAG9118160.1"/>
    <property type="molecule type" value="Genomic_DNA"/>
</dbReference>
<feature type="chain" id="PRO_5035595339" evidence="3">
    <location>
        <begin position="22"/>
        <end position="173"/>
    </location>
</feature>
<name>A0A811L5Z0_9BILA</name>
<reference evidence="4" key="1">
    <citation type="submission" date="2020-09" db="EMBL/GenBank/DDBJ databases">
        <authorList>
            <person name="Kikuchi T."/>
        </authorList>
    </citation>
    <scope>NUCLEOTIDE SEQUENCE</scope>
    <source>
        <strain evidence="4">SH1</strain>
    </source>
</reference>
<sequence length="173" mass="19695">MLQYQLTWVILIAVLASQSLAEDKSNETRLRHGHQNQSKSVTVVKEDEQARNLTNDENTAILFLSELQDALFQEMVDLENATQFYYNQTTIVFTDMVNDPCVRNGNSTVPAIIAFVLGLIVYPLLKCVCVSVCQRTRRRAQKRYLRGRAMGRDQADLNKLIDQAVQDNSDLDL</sequence>
<evidence type="ECO:0000256" key="2">
    <source>
        <dbReference type="SAM" id="Phobius"/>
    </source>
</evidence>
<organism evidence="4 5">
    <name type="scientific">Bursaphelenchus okinawaensis</name>
    <dbReference type="NCBI Taxonomy" id="465554"/>
    <lineage>
        <taxon>Eukaryota</taxon>
        <taxon>Metazoa</taxon>
        <taxon>Ecdysozoa</taxon>
        <taxon>Nematoda</taxon>
        <taxon>Chromadorea</taxon>
        <taxon>Rhabditida</taxon>
        <taxon>Tylenchina</taxon>
        <taxon>Tylenchomorpha</taxon>
        <taxon>Aphelenchoidea</taxon>
        <taxon>Aphelenchoididae</taxon>
        <taxon>Bursaphelenchus</taxon>
    </lineage>
</organism>
<evidence type="ECO:0000256" key="1">
    <source>
        <dbReference type="SAM" id="MobiDB-lite"/>
    </source>
</evidence>
<feature type="region of interest" description="Disordered" evidence="1">
    <location>
        <begin position="26"/>
        <end position="46"/>
    </location>
</feature>
<protein>
    <submittedName>
        <fullName evidence="4">Uncharacterized protein</fullName>
    </submittedName>
</protein>
<dbReference type="OrthoDB" id="5896790at2759"/>
<evidence type="ECO:0000313" key="4">
    <source>
        <dbReference type="EMBL" id="CAD5223537.1"/>
    </source>
</evidence>
<keyword evidence="3" id="KW-0732">Signal</keyword>
<keyword evidence="2" id="KW-0812">Transmembrane</keyword>
<accession>A0A811L5Z0</accession>
<feature type="transmembrane region" description="Helical" evidence="2">
    <location>
        <begin position="111"/>
        <end position="133"/>
    </location>
</feature>
<dbReference type="EMBL" id="CAJFDH010000005">
    <property type="protein sequence ID" value="CAD5223537.1"/>
    <property type="molecule type" value="Genomic_DNA"/>
</dbReference>
<gene>
    <name evidence="4" type="ORF">BOKJ2_LOCUS10307</name>
</gene>
<evidence type="ECO:0000313" key="5">
    <source>
        <dbReference type="Proteomes" id="UP000614601"/>
    </source>
</evidence>